<dbReference type="NCBIfam" id="TIGR02118">
    <property type="entry name" value="EthD family reductase"/>
    <property type="match status" value="1"/>
</dbReference>
<comment type="caution">
    <text evidence="1">The sequence shown here is derived from an EMBL/GenBank/DDBJ whole genome shotgun (WGS) entry which is preliminary data.</text>
</comment>
<evidence type="ECO:0000313" key="2">
    <source>
        <dbReference type="Proteomes" id="UP000440668"/>
    </source>
</evidence>
<dbReference type="EMBL" id="WMKA01000033">
    <property type="protein sequence ID" value="MTG89940.1"/>
    <property type="molecule type" value="Genomic_DNA"/>
</dbReference>
<gene>
    <name evidence="1" type="ORF">GJV82_13450</name>
</gene>
<dbReference type="InterPro" id="IPR011008">
    <property type="entry name" value="Dimeric_a/b-barrel"/>
</dbReference>
<name>A0A6N7ZKS6_9MICO</name>
<protein>
    <submittedName>
        <fullName evidence="1">EthD family reductase</fullName>
    </submittedName>
</protein>
<proteinExistence type="predicted"/>
<dbReference type="GO" id="GO:0016491">
    <property type="term" value="F:oxidoreductase activity"/>
    <property type="evidence" value="ECO:0007669"/>
    <property type="project" value="InterPro"/>
</dbReference>
<dbReference type="InterPro" id="IPR009799">
    <property type="entry name" value="EthD_dom"/>
</dbReference>
<dbReference type="SUPFAM" id="SSF54909">
    <property type="entry name" value="Dimeric alpha+beta barrel"/>
    <property type="match status" value="1"/>
</dbReference>
<dbReference type="RefSeq" id="WP_115942189.1">
    <property type="nucleotide sequence ID" value="NZ_JBISAF010000001.1"/>
</dbReference>
<accession>A0A6N7ZKS6</accession>
<dbReference type="AlphaFoldDB" id="A0A6N7ZKS6"/>
<dbReference type="Gene3D" id="3.30.70.100">
    <property type="match status" value="1"/>
</dbReference>
<organism evidence="1 2">
    <name type="scientific">Cellulosimicrobium composti</name>
    <dbReference type="NCBI Taxonomy" id="2672572"/>
    <lineage>
        <taxon>Bacteria</taxon>
        <taxon>Bacillati</taxon>
        <taxon>Actinomycetota</taxon>
        <taxon>Actinomycetes</taxon>
        <taxon>Micrococcales</taxon>
        <taxon>Promicromonosporaceae</taxon>
        <taxon>Cellulosimicrobium</taxon>
    </lineage>
</organism>
<reference evidence="1 2" key="1">
    <citation type="submission" date="2019-11" db="EMBL/GenBank/DDBJ databases">
        <title>Cellulosimicrobium composti sp. nov. isolated from a compost.</title>
        <authorList>
            <person name="Yang Y."/>
        </authorList>
    </citation>
    <scope>NUCLEOTIDE SEQUENCE [LARGE SCALE GENOMIC DNA]</scope>
    <source>
        <strain evidence="1 2">BIT-GX5</strain>
    </source>
</reference>
<dbReference type="Proteomes" id="UP000440668">
    <property type="component" value="Unassembled WGS sequence"/>
</dbReference>
<evidence type="ECO:0000313" key="1">
    <source>
        <dbReference type="EMBL" id="MTG89940.1"/>
    </source>
</evidence>
<sequence length="102" mass="11226">MTTKITIIFDNPVDPEAFEAAYPDLLDRARKVPGVVHREASKVWPKEDGSPTPAYRMIDLYFPDYDAASAAVGTPEMQAFFPRAFELATGGARAVFADVEES</sequence>